<dbReference type="InterPro" id="IPR050613">
    <property type="entry name" value="Sec_Metabolite_Reg"/>
</dbReference>
<accession>A0A507AXE7</accession>
<sequence length="705" mass="77938">MRALPSTECNRAFPCDTCVRRGKESVCQYAPNADRNDRRPRDSISERLRHLESLISSLAQKGVDINALTPSSTFAASTNGQNASGRAGVAGTQCTPIYDSGIPSEDRAELTGGTQLHGIQASYVDSNHWSSILEDIRGIREQLTSGAIIEPGQAVEQATPSTDGIGSEPEMDSHDLVFGVFEPSTMDHIIKAMPARHICDSLVSQYFQSRFTILPILHPVKFQQEYEEFWQNPQKTSPVWVALLFSVLSLGSSLYDVSTFGRGVQHNMPSPIALSKRTEQCLVLGRYARSERHAVETLMIHVQSCFTRAKDSDVNLWMLMGVVIRLAIRLGYHRDPSRFGSPSSGSGGQPLSPFDGEMRRRVWVSIFQIDALMSFQMGLPSMIPADNCDAELPRNLEYSDFYPGVATLPPSRPLSDYTPILYTIAKQSVMLLFKTVVNHTRSLIPPPYEKTLALDAKLRETYQALPECIKYKPLRQSVVDSPGLIMNRATIEILYLKSIIVLHRKYVTSHRRDPVYGPSRRACLEAALCICARQAEAMQPAGRLYEDRWFVSALTANDFILAAMVICLELTIRTQYPALETASSGSSGSRDGDDLVTYFAAMQVAREIWDEATPYSAEARVAAHAISSTIERVTRYMSTTLGAGDIPPSSADMPMVEESFSPTLDGMEFLDWGPLDSHFQDSIGEDIDLNSWILDAAASGPLGLL</sequence>
<dbReference type="Proteomes" id="UP000319257">
    <property type="component" value="Unassembled WGS sequence"/>
</dbReference>
<proteinExistence type="predicted"/>
<dbReference type="Pfam" id="PF04082">
    <property type="entry name" value="Fungal_trans"/>
    <property type="match status" value="1"/>
</dbReference>
<gene>
    <name evidence="4" type="ORF">E0L32_005324</name>
</gene>
<dbReference type="InterPro" id="IPR007219">
    <property type="entry name" value="XnlR_reg_dom"/>
</dbReference>
<dbReference type="EMBL" id="SKBQ01000027">
    <property type="protein sequence ID" value="TPX14632.1"/>
    <property type="molecule type" value="Genomic_DNA"/>
</dbReference>
<dbReference type="GO" id="GO:0008270">
    <property type="term" value="F:zinc ion binding"/>
    <property type="evidence" value="ECO:0007669"/>
    <property type="project" value="InterPro"/>
</dbReference>
<keyword evidence="2" id="KW-0539">Nucleus</keyword>
<dbReference type="SMART" id="SM00906">
    <property type="entry name" value="Fungal_trans"/>
    <property type="match status" value="1"/>
</dbReference>
<evidence type="ECO:0000313" key="5">
    <source>
        <dbReference type="Proteomes" id="UP000319257"/>
    </source>
</evidence>
<dbReference type="GO" id="GO:0006351">
    <property type="term" value="P:DNA-templated transcription"/>
    <property type="evidence" value="ECO:0007669"/>
    <property type="project" value="InterPro"/>
</dbReference>
<protein>
    <recommendedName>
        <fullName evidence="3">Xylanolytic transcriptional activator regulatory domain-containing protein</fullName>
    </recommendedName>
</protein>
<name>A0A507AXE7_9PEZI</name>
<evidence type="ECO:0000259" key="3">
    <source>
        <dbReference type="SMART" id="SM00906"/>
    </source>
</evidence>
<evidence type="ECO:0000313" key="4">
    <source>
        <dbReference type="EMBL" id="TPX14632.1"/>
    </source>
</evidence>
<dbReference type="InParanoid" id="A0A507AXE7"/>
<evidence type="ECO:0000256" key="2">
    <source>
        <dbReference type="ARBA" id="ARBA00023242"/>
    </source>
</evidence>
<dbReference type="AlphaFoldDB" id="A0A507AXE7"/>
<dbReference type="STRING" id="1093900.A0A507AXE7"/>
<comment type="caution">
    <text evidence="4">The sequence shown here is derived from an EMBL/GenBank/DDBJ whole genome shotgun (WGS) entry which is preliminary data.</text>
</comment>
<dbReference type="GO" id="GO:0003677">
    <property type="term" value="F:DNA binding"/>
    <property type="evidence" value="ECO:0007669"/>
    <property type="project" value="InterPro"/>
</dbReference>
<comment type="subcellular location">
    <subcellularLocation>
        <location evidence="1">Nucleus</location>
    </subcellularLocation>
</comment>
<dbReference type="GeneID" id="41972771"/>
<dbReference type="GO" id="GO:0005634">
    <property type="term" value="C:nucleus"/>
    <property type="evidence" value="ECO:0007669"/>
    <property type="project" value="UniProtKB-SubCell"/>
</dbReference>
<dbReference type="CDD" id="cd12148">
    <property type="entry name" value="fungal_TF_MHR"/>
    <property type="match status" value="1"/>
</dbReference>
<dbReference type="PANTHER" id="PTHR31001">
    <property type="entry name" value="UNCHARACTERIZED TRANSCRIPTIONAL REGULATORY PROTEIN"/>
    <property type="match status" value="1"/>
</dbReference>
<reference evidence="4 5" key="1">
    <citation type="submission" date="2019-06" db="EMBL/GenBank/DDBJ databases">
        <title>Draft genome sequence of the filamentous fungus Phialemoniopsis curvata isolated from diesel fuel.</title>
        <authorList>
            <person name="Varaljay V.A."/>
            <person name="Lyon W.J."/>
            <person name="Crouch A.L."/>
            <person name="Drake C.E."/>
            <person name="Hollomon J.M."/>
            <person name="Nadeau L.J."/>
            <person name="Nunn H.S."/>
            <person name="Stevenson B.S."/>
            <person name="Bojanowski C.L."/>
            <person name="Crookes-Goodson W.J."/>
        </authorList>
    </citation>
    <scope>NUCLEOTIDE SEQUENCE [LARGE SCALE GENOMIC DNA]</scope>
    <source>
        <strain evidence="4 5">D216</strain>
    </source>
</reference>
<evidence type="ECO:0000256" key="1">
    <source>
        <dbReference type="ARBA" id="ARBA00004123"/>
    </source>
</evidence>
<feature type="domain" description="Xylanolytic transcriptional activator regulatory" evidence="3">
    <location>
        <begin position="316"/>
        <end position="399"/>
    </location>
</feature>
<organism evidence="4 5">
    <name type="scientific">Thyridium curvatum</name>
    <dbReference type="NCBI Taxonomy" id="1093900"/>
    <lineage>
        <taxon>Eukaryota</taxon>
        <taxon>Fungi</taxon>
        <taxon>Dikarya</taxon>
        <taxon>Ascomycota</taxon>
        <taxon>Pezizomycotina</taxon>
        <taxon>Sordariomycetes</taxon>
        <taxon>Sordariomycetidae</taxon>
        <taxon>Thyridiales</taxon>
        <taxon>Thyridiaceae</taxon>
        <taxon>Thyridium</taxon>
    </lineage>
</organism>
<dbReference type="OrthoDB" id="4934715at2759"/>
<keyword evidence="5" id="KW-1185">Reference proteome</keyword>
<dbReference type="PANTHER" id="PTHR31001:SF49">
    <property type="entry name" value="ZN(II)2CYS6 TRANSCRIPTION FACTOR (EUROFUNG)"/>
    <property type="match status" value="1"/>
</dbReference>
<dbReference type="RefSeq" id="XP_030996343.1">
    <property type="nucleotide sequence ID" value="XM_031139833.1"/>
</dbReference>